<keyword evidence="2" id="KW-1185">Reference proteome</keyword>
<accession>A0A3T1DAV2</accession>
<protein>
    <submittedName>
        <fullName evidence="1">Uncharacterized protein</fullName>
    </submittedName>
</protein>
<reference evidence="1 2" key="1">
    <citation type="submission" date="2019-01" db="EMBL/GenBank/DDBJ databases">
        <title>Complete genome sequence of Cohnella hallensis HS21 isolated from Korean fir (Abies koreana) rhizospheric soil.</title>
        <authorList>
            <person name="Jiang L."/>
            <person name="Kang S.W."/>
            <person name="Kim S."/>
            <person name="Jung J."/>
            <person name="Kim C.Y."/>
            <person name="Kim D.H."/>
            <person name="Kim S.W."/>
            <person name="Lee J."/>
        </authorList>
    </citation>
    <scope>NUCLEOTIDE SEQUENCE [LARGE SCALE GENOMIC DNA]</scope>
    <source>
        <strain evidence="1 2">HS21</strain>
    </source>
</reference>
<organism evidence="1 2">
    <name type="scientific">Cohnella abietis</name>
    <dbReference type="NCBI Taxonomy" id="2507935"/>
    <lineage>
        <taxon>Bacteria</taxon>
        <taxon>Bacillati</taxon>
        <taxon>Bacillota</taxon>
        <taxon>Bacilli</taxon>
        <taxon>Bacillales</taxon>
        <taxon>Paenibacillaceae</taxon>
        <taxon>Cohnella</taxon>
    </lineage>
</organism>
<proteinExistence type="predicted"/>
<dbReference type="EMBL" id="AP019400">
    <property type="protein sequence ID" value="BBI35164.1"/>
    <property type="molecule type" value="Genomic_DNA"/>
</dbReference>
<name>A0A3T1DAV2_9BACL</name>
<evidence type="ECO:0000313" key="2">
    <source>
        <dbReference type="Proteomes" id="UP000289856"/>
    </source>
</evidence>
<dbReference type="Proteomes" id="UP000289856">
    <property type="component" value="Chromosome"/>
</dbReference>
<sequence length="63" mass="7083">MLNIIDIECGGIGIGDDYNIDKISFYRSRFGEIEIIDVGLLDDTKVEQAIVKLGKLWNLNLIV</sequence>
<dbReference type="AlphaFoldDB" id="A0A3T1DAV2"/>
<evidence type="ECO:0000313" key="1">
    <source>
        <dbReference type="EMBL" id="BBI35164.1"/>
    </source>
</evidence>
<dbReference type="KEGG" id="cohn:KCTCHS21_45630"/>
<gene>
    <name evidence="1" type="ORF">KCTCHS21_45630</name>
</gene>